<comment type="caution">
    <text evidence="1">The sequence shown here is derived from an EMBL/GenBank/DDBJ whole genome shotgun (WGS) entry which is preliminary data.</text>
</comment>
<gene>
    <name evidence="1" type="ORF">LCGC14_2383140</name>
</gene>
<name>A0A0F9CMG6_9ZZZZ</name>
<organism evidence="1">
    <name type="scientific">marine sediment metagenome</name>
    <dbReference type="NCBI Taxonomy" id="412755"/>
    <lineage>
        <taxon>unclassified sequences</taxon>
        <taxon>metagenomes</taxon>
        <taxon>ecological metagenomes</taxon>
    </lineage>
</organism>
<accession>A0A0F9CMG6</accession>
<evidence type="ECO:0000313" key="1">
    <source>
        <dbReference type="EMBL" id="KKL27637.1"/>
    </source>
</evidence>
<sequence length="298" mass="32798">IRAMTKAIPGPNSKALADTSLLNQWQRVSVTFTTGAAQTTATVWLGGIGEAYFDGVMLNVGATAEDFISHTTLTMDRTLADVSGEEYRLTIYHNDGSIETRTGITSGNIVGSVITFGEVWSAWDKVPEQYEPYAIGIIGVDIKKYRITEISRTNELMRTLTLVQYDEDIYDSYIPTSSPPAFDPGEMSLGKIAVGEEAVEDVASPLNLASNLQLREIISKNRTTGEYESSVVVTWDPVLGNPHGTWEVWFRDVDASDVDWQGMWVGTEDAYDRGDRVELGGKTYISLEDTNASKPFNV</sequence>
<protein>
    <submittedName>
        <fullName evidence="1">Uncharacterized protein</fullName>
    </submittedName>
</protein>
<proteinExistence type="predicted"/>
<feature type="non-terminal residue" evidence="1">
    <location>
        <position position="1"/>
    </location>
</feature>
<reference evidence="1" key="1">
    <citation type="journal article" date="2015" name="Nature">
        <title>Complex archaea that bridge the gap between prokaryotes and eukaryotes.</title>
        <authorList>
            <person name="Spang A."/>
            <person name="Saw J.H."/>
            <person name="Jorgensen S.L."/>
            <person name="Zaremba-Niedzwiedzka K."/>
            <person name="Martijn J."/>
            <person name="Lind A.E."/>
            <person name="van Eijk R."/>
            <person name="Schleper C."/>
            <person name="Guy L."/>
            <person name="Ettema T.J."/>
        </authorList>
    </citation>
    <scope>NUCLEOTIDE SEQUENCE</scope>
</reference>
<dbReference type="AlphaFoldDB" id="A0A0F9CMG6"/>
<dbReference type="EMBL" id="LAZR01035389">
    <property type="protein sequence ID" value="KKL27637.1"/>
    <property type="molecule type" value="Genomic_DNA"/>
</dbReference>